<keyword evidence="4" id="KW-1185">Reference proteome</keyword>
<dbReference type="AlphaFoldDB" id="A0A1I5AVX1"/>
<evidence type="ECO:0000313" key="3">
    <source>
        <dbReference type="Proteomes" id="UP000199398"/>
    </source>
</evidence>
<evidence type="ECO:0000313" key="1">
    <source>
        <dbReference type="EMBL" id="RKT86382.1"/>
    </source>
</evidence>
<proteinExistence type="predicted"/>
<dbReference type="Proteomes" id="UP000270697">
    <property type="component" value="Unassembled WGS sequence"/>
</dbReference>
<dbReference type="EMBL" id="RBXX01000002">
    <property type="protein sequence ID" value="RKT86382.1"/>
    <property type="molecule type" value="Genomic_DNA"/>
</dbReference>
<organism evidence="2 3">
    <name type="scientific">Saccharopolyspora antimicrobica</name>
    <dbReference type="NCBI Taxonomy" id="455193"/>
    <lineage>
        <taxon>Bacteria</taxon>
        <taxon>Bacillati</taxon>
        <taxon>Actinomycetota</taxon>
        <taxon>Actinomycetes</taxon>
        <taxon>Pseudonocardiales</taxon>
        <taxon>Pseudonocardiaceae</taxon>
        <taxon>Saccharopolyspora</taxon>
    </lineage>
</organism>
<reference evidence="2 3" key="1">
    <citation type="submission" date="2016-10" db="EMBL/GenBank/DDBJ databases">
        <authorList>
            <person name="de Groot N.N."/>
        </authorList>
    </citation>
    <scope>NUCLEOTIDE SEQUENCE [LARGE SCALE GENOMIC DNA]</scope>
    <source>
        <strain evidence="2 3">CPCC 201259</strain>
    </source>
</reference>
<sequence length="97" mass="10450">MSTATAPWPGDHPVERVELHHNLHHVALHAGHLTVSGRAVRYETPNRMIIGGRTSNTLAAGAWLLDELATDIAATDGPCRISGSWHIGARFDDPALL</sequence>
<dbReference type="EMBL" id="FOUP01000006">
    <property type="protein sequence ID" value="SFN66531.1"/>
    <property type="molecule type" value="Genomic_DNA"/>
</dbReference>
<evidence type="ECO:0000313" key="2">
    <source>
        <dbReference type="EMBL" id="SFN66531.1"/>
    </source>
</evidence>
<evidence type="ECO:0000313" key="4">
    <source>
        <dbReference type="Proteomes" id="UP000270697"/>
    </source>
</evidence>
<dbReference type="STRING" id="455193.SAMN05421805_10623"/>
<reference evidence="1 4" key="2">
    <citation type="submission" date="2018-10" db="EMBL/GenBank/DDBJ databases">
        <title>Sequencing the genomes of 1000 actinobacteria strains.</title>
        <authorList>
            <person name="Klenk H.-P."/>
        </authorList>
    </citation>
    <scope>NUCLEOTIDE SEQUENCE [LARGE SCALE GENOMIC DNA]</scope>
    <source>
        <strain evidence="1 4">DSM 45119</strain>
    </source>
</reference>
<gene>
    <name evidence="1" type="ORF">ATL45_4748</name>
    <name evidence="2" type="ORF">SAMN05421805_10623</name>
</gene>
<name>A0A1I5AVX1_9PSEU</name>
<accession>A0A1I5AVX1</accession>
<protein>
    <submittedName>
        <fullName evidence="2">Uncharacterized protein</fullName>
    </submittedName>
</protein>
<dbReference type="Proteomes" id="UP000199398">
    <property type="component" value="Unassembled WGS sequence"/>
</dbReference>